<dbReference type="InterPro" id="IPR005119">
    <property type="entry name" value="LysR_subst-bd"/>
</dbReference>
<dbReference type="SUPFAM" id="SSF53850">
    <property type="entry name" value="Periplasmic binding protein-like II"/>
    <property type="match status" value="1"/>
</dbReference>
<dbReference type="GO" id="GO:0003677">
    <property type="term" value="F:DNA binding"/>
    <property type="evidence" value="ECO:0007669"/>
    <property type="project" value="UniProtKB-KW"/>
</dbReference>
<name>A0AB72ZC00_LISIO</name>
<dbReference type="EMBL" id="AGCN01000014">
    <property type="protein sequence ID" value="EHN62278.1"/>
    <property type="molecule type" value="Genomic_DNA"/>
</dbReference>
<dbReference type="CDD" id="cd05466">
    <property type="entry name" value="PBP2_LTTR_substrate"/>
    <property type="match status" value="1"/>
</dbReference>
<feature type="domain" description="HTH lysR-type" evidence="5">
    <location>
        <begin position="18"/>
        <end position="74"/>
    </location>
</feature>
<dbReference type="PANTHER" id="PTHR30419:SF25">
    <property type="entry name" value="HTH-TYPE TRANSCRIPTIONAL REGULATOR YTLI"/>
    <property type="match status" value="1"/>
</dbReference>
<evidence type="ECO:0000256" key="3">
    <source>
        <dbReference type="ARBA" id="ARBA00023125"/>
    </source>
</evidence>
<evidence type="ECO:0000256" key="1">
    <source>
        <dbReference type="ARBA" id="ARBA00009437"/>
    </source>
</evidence>
<evidence type="ECO:0000256" key="4">
    <source>
        <dbReference type="ARBA" id="ARBA00023163"/>
    </source>
</evidence>
<dbReference type="InterPro" id="IPR000847">
    <property type="entry name" value="LysR_HTH_N"/>
</dbReference>
<keyword evidence="2" id="KW-0805">Transcription regulation</keyword>
<dbReference type="Gene3D" id="1.10.10.10">
    <property type="entry name" value="Winged helix-like DNA-binding domain superfamily/Winged helix DNA-binding domain"/>
    <property type="match status" value="1"/>
</dbReference>
<dbReference type="AlphaFoldDB" id="A0AB72ZC00"/>
<dbReference type="GO" id="GO:0003700">
    <property type="term" value="F:DNA-binding transcription factor activity"/>
    <property type="evidence" value="ECO:0007669"/>
    <property type="project" value="InterPro"/>
</dbReference>
<dbReference type="Proteomes" id="UP000003597">
    <property type="component" value="Unassembled WGS sequence"/>
</dbReference>
<dbReference type="InterPro" id="IPR050950">
    <property type="entry name" value="HTH-type_LysR_regulators"/>
</dbReference>
<dbReference type="GO" id="GO:0005829">
    <property type="term" value="C:cytosol"/>
    <property type="evidence" value="ECO:0007669"/>
    <property type="project" value="TreeGrafter"/>
</dbReference>
<dbReference type="FunFam" id="1.10.10.10:FF:000001">
    <property type="entry name" value="LysR family transcriptional regulator"/>
    <property type="match status" value="1"/>
</dbReference>
<dbReference type="PROSITE" id="PS50931">
    <property type="entry name" value="HTH_LYSR"/>
    <property type="match status" value="1"/>
</dbReference>
<dbReference type="Pfam" id="PF03466">
    <property type="entry name" value="LysR_substrate"/>
    <property type="match status" value="1"/>
</dbReference>
<dbReference type="SUPFAM" id="SSF46785">
    <property type="entry name" value="Winged helix' DNA-binding domain"/>
    <property type="match status" value="1"/>
</dbReference>
<keyword evidence="3" id="KW-0238">DNA-binding</keyword>
<dbReference type="Gene3D" id="3.40.190.290">
    <property type="match status" value="1"/>
</dbReference>
<comment type="caution">
    <text evidence="6">The sequence shown here is derived from an EMBL/GenBank/DDBJ whole genome shotgun (WGS) entry which is preliminary data.</text>
</comment>
<dbReference type="PRINTS" id="PR00039">
    <property type="entry name" value="HTHLYSR"/>
</dbReference>
<organism evidence="6 7">
    <name type="scientific">Listeria innocua ATCC 33091</name>
    <dbReference type="NCBI Taxonomy" id="1002366"/>
    <lineage>
        <taxon>Bacteria</taxon>
        <taxon>Bacillati</taxon>
        <taxon>Bacillota</taxon>
        <taxon>Bacilli</taxon>
        <taxon>Bacillales</taxon>
        <taxon>Listeriaceae</taxon>
        <taxon>Listeria</taxon>
    </lineage>
</organism>
<keyword evidence="7" id="KW-1185">Reference proteome</keyword>
<sequence>MYTVRNIKKLQYEGGIILEFRTIKTFYTVVNTGSFQRAAEVLNYSQPTISMRIKQLEQDLDVQLFERGKTLKLTHAGRLFYERAGQLIAQYEVLDHTIFDLKNGNAGLIKIGISEPSASLVLPQILKQFLTDFPKLMVNVSVDDANTCSQKLIDGEIDFAICGEPELILENFYFPFFHDTLDLIVSENHPLASRTSVELLDLRDECFIFTPANCPIRIQIEQHLKRAIGSDYKKMELTSSMSHKYFVRENVGVSIFTSTAHSELLEGTVRIPIKNLPISPPIGLLTNQKEKDFDSTTKEFIDRIIYYFDDKKRQLD</sequence>
<protein>
    <submittedName>
        <fullName evidence="6">LysR substrate binding domain protein</fullName>
    </submittedName>
</protein>
<comment type="similarity">
    <text evidence="1">Belongs to the LysR transcriptional regulatory family.</text>
</comment>
<proteinExistence type="inferred from homology"/>
<keyword evidence="4" id="KW-0804">Transcription</keyword>
<accession>A0AB72ZC00</accession>
<evidence type="ECO:0000259" key="5">
    <source>
        <dbReference type="PROSITE" id="PS50931"/>
    </source>
</evidence>
<dbReference type="InterPro" id="IPR036388">
    <property type="entry name" value="WH-like_DNA-bd_sf"/>
</dbReference>
<evidence type="ECO:0000313" key="6">
    <source>
        <dbReference type="EMBL" id="EHN62278.1"/>
    </source>
</evidence>
<evidence type="ECO:0000313" key="7">
    <source>
        <dbReference type="Proteomes" id="UP000003597"/>
    </source>
</evidence>
<reference evidence="6 7" key="1">
    <citation type="submission" date="2011-08" db="EMBL/GenBank/DDBJ databases">
        <authorList>
            <person name="Weinstock G."/>
            <person name="Sodergren E."/>
            <person name="Clifton S."/>
            <person name="Fulton L."/>
            <person name="Fulton B."/>
            <person name="Courtney L."/>
            <person name="Fronick C."/>
            <person name="Harrison M."/>
            <person name="Strong C."/>
            <person name="Farmer C."/>
            <person name="Delahaunty K."/>
            <person name="Markovic C."/>
            <person name="Hall O."/>
            <person name="Minx P."/>
            <person name="Tomlinson C."/>
            <person name="Mitreva M."/>
            <person name="Hou S."/>
            <person name="Chen J."/>
            <person name="Wollam A."/>
            <person name="Pepin K.H."/>
            <person name="Johnson M."/>
            <person name="Bhonagiri V."/>
            <person name="Zhang X."/>
            <person name="Suruliraj S."/>
            <person name="Warren W."/>
            <person name="Chinwalla A."/>
            <person name="Mardis E.R."/>
            <person name="Wilson R.K."/>
        </authorList>
    </citation>
    <scope>NUCLEOTIDE SEQUENCE [LARGE SCALE GENOMIC DNA]</scope>
    <source>
        <strain evidence="6 7">ATCC 33091</strain>
    </source>
</reference>
<dbReference type="InterPro" id="IPR036390">
    <property type="entry name" value="WH_DNA-bd_sf"/>
</dbReference>
<gene>
    <name evidence="6" type="ORF">HMPREF0557_00833</name>
</gene>
<dbReference type="PANTHER" id="PTHR30419">
    <property type="entry name" value="HTH-TYPE TRANSCRIPTIONAL REGULATOR YBHD"/>
    <property type="match status" value="1"/>
</dbReference>
<evidence type="ECO:0000256" key="2">
    <source>
        <dbReference type="ARBA" id="ARBA00023015"/>
    </source>
</evidence>
<dbReference type="Pfam" id="PF00126">
    <property type="entry name" value="HTH_1"/>
    <property type="match status" value="1"/>
</dbReference>